<organism evidence="2 3">
    <name type="scientific">Virgibacillus profundi</name>
    <dbReference type="NCBI Taxonomy" id="2024555"/>
    <lineage>
        <taxon>Bacteria</taxon>
        <taxon>Bacillati</taxon>
        <taxon>Bacillota</taxon>
        <taxon>Bacilli</taxon>
        <taxon>Bacillales</taxon>
        <taxon>Bacillaceae</taxon>
        <taxon>Virgibacillus</taxon>
    </lineage>
</organism>
<dbReference type="AlphaFoldDB" id="A0A2A2IGI3"/>
<dbReference type="RefSeq" id="WP_095654956.1">
    <property type="nucleotide sequence ID" value="NZ_NPOA01000004.1"/>
</dbReference>
<reference evidence="2 3" key="1">
    <citation type="submission" date="2017-08" db="EMBL/GenBank/DDBJ databases">
        <title>Virgibacillus indicus sp. nov. and Virgibacillus profoundi sp. nov, two moderately halophilic bacteria isolated from marine sediment by using the Microfluidic Streak Plate.</title>
        <authorList>
            <person name="Xu B."/>
            <person name="Hu B."/>
            <person name="Wang J."/>
            <person name="Zhu Y."/>
            <person name="Huang L."/>
            <person name="Du W."/>
            <person name="Huang Y."/>
        </authorList>
    </citation>
    <scope>NUCLEOTIDE SEQUENCE [LARGE SCALE GENOMIC DNA]</scope>
    <source>
        <strain evidence="2 3">IO3-P3-H5</strain>
    </source>
</reference>
<evidence type="ECO:0000313" key="3">
    <source>
        <dbReference type="Proteomes" id="UP000218887"/>
    </source>
</evidence>
<sequence>MNQTDLDNRYKTDTQALREQYELEVGKAYTEVVSSLEQEEDDDYLDGTLKVSRNNKYDDEGDLI</sequence>
<accession>A0A2A2IGI3</accession>
<proteinExistence type="predicted"/>
<dbReference type="Proteomes" id="UP000218887">
    <property type="component" value="Unassembled WGS sequence"/>
</dbReference>
<evidence type="ECO:0000313" key="2">
    <source>
        <dbReference type="EMBL" id="PAV30354.1"/>
    </source>
</evidence>
<comment type="caution">
    <text evidence="2">The sequence shown here is derived from an EMBL/GenBank/DDBJ whole genome shotgun (WGS) entry which is preliminary data.</text>
</comment>
<protein>
    <submittedName>
        <fullName evidence="2">Uncharacterized protein</fullName>
    </submittedName>
</protein>
<feature type="region of interest" description="Disordered" evidence="1">
    <location>
        <begin position="36"/>
        <end position="64"/>
    </location>
</feature>
<dbReference type="EMBL" id="NPOA01000004">
    <property type="protein sequence ID" value="PAV30354.1"/>
    <property type="molecule type" value="Genomic_DNA"/>
</dbReference>
<name>A0A2A2IGI3_9BACI</name>
<gene>
    <name evidence="2" type="ORF">CIL05_07740</name>
</gene>
<keyword evidence="3" id="KW-1185">Reference proteome</keyword>
<evidence type="ECO:0000256" key="1">
    <source>
        <dbReference type="SAM" id="MobiDB-lite"/>
    </source>
</evidence>